<dbReference type="PATRIC" id="fig|1114960.4.peg.317"/>
<organism evidence="1 2">
    <name type="scientific">Rhodococcus pyridinivorans AK37</name>
    <dbReference type="NCBI Taxonomy" id="1114960"/>
    <lineage>
        <taxon>Bacteria</taxon>
        <taxon>Bacillati</taxon>
        <taxon>Actinomycetota</taxon>
        <taxon>Actinomycetes</taxon>
        <taxon>Mycobacteriales</taxon>
        <taxon>Nocardiaceae</taxon>
        <taxon>Rhodococcus</taxon>
    </lineage>
</organism>
<dbReference type="Proteomes" id="UP000005064">
    <property type="component" value="Unassembled WGS sequence"/>
</dbReference>
<dbReference type="RefSeq" id="WP_006550329.1">
    <property type="nucleotide sequence ID" value="NZ_AHBW01000026.1"/>
</dbReference>
<dbReference type="EMBL" id="AHBW01000026">
    <property type="protein sequence ID" value="EHK86409.1"/>
    <property type="molecule type" value="Genomic_DNA"/>
</dbReference>
<dbReference type="AlphaFoldDB" id="H0JL74"/>
<proteinExistence type="predicted"/>
<gene>
    <name evidence="1" type="ORF">AK37_01637</name>
</gene>
<dbReference type="PROSITE" id="PS51257">
    <property type="entry name" value="PROKAR_LIPOPROTEIN"/>
    <property type="match status" value="1"/>
</dbReference>
<comment type="caution">
    <text evidence="1">The sequence shown here is derived from an EMBL/GenBank/DDBJ whole genome shotgun (WGS) entry which is preliminary data.</text>
</comment>
<protein>
    <submittedName>
        <fullName evidence="1">Uncharacterized protein</fullName>
    </submittedName>
</protein>
<accession>H0JL74</accession>
<sequence>MARLDVPDTYAHTITTQGCDDSATVRIELTRDEARAVAKVAREINYASDYSCMPKLYIEEGVAEKATGIEVDE</sequence>
<reference evidence="1 2" key="1">
    <citation type="submission" date="2011-12" db="EMBL/GenBank/DDBJ databases">
        <authorList>
            <person name="Kriszt B."/>
            <person name="Tancsics A."/>
            <person name="Cserhati M."/>
            <person name="Toth A."/>
            <person name="Nagy I."/>
            <person name="Horvath B."/>
            <person name="Tamura T."/>
            <person name="Kukolya J."/>
            <person name="Szoboszlay S."/>
        </authorList>
    </citation>
    <scope>NUCLEOTIDE SEQUENCE [LARGE SCALE GENOMIC DNA]</scope>
    <source>
        <strain evidence="1 2">AK37</strain>
    </source>
</reference>
<name>H0JL74_9NOCA</name>
<evidence type="ECO:0000313" key="1">
    <source>
        <dbReference type="EMBL" id="EHK86409.1"/>
    </source>
</evidence>
<evidence type="ECO:0000313" key="2">
    <source>
        <dbReference type="Proteomes" id="UP000005064"/>
    </source>
</evidence>